<keyword evidence="4 6" id="KW-0697">Rotamase</keyword>
<dbReference type="SUPFAM" id="SSF54534">
    <property type="entry name" value="FKBP-like"/>
    <property type="match status" value="2"/>
</dbReference>
<reference evidence="9 10" key="1">
    <citation type="journal article" date="2017" name="Curr. Microbiol.">
        <title>Mucilaginibacter ginsenosidivorans sp. nov., Isolated from Soil of Ginseng Field.</title>
        <authorList>
            <person name="Kim M.M."/>
            <person name="Siddiqi M.Z."/>
            <person name="Im W.T."/>
        </authorList>
    </citation>
    <scope>NUCLEOTIDE SEQUENCE [LARGE SCALE GENOMIC DNA]</scope>
    <source>
        <strain evidence="9 10">Gsoil 3017</strain>
    </source>
</reference>
<evidence type="ECO:0000259" key="8">
    <source>
        <dbReference type="PROSITE" id="PS50059"/>
    </source>
</evidence>
<protein>
    <recommendedName>
        <fullName evidence="3 6">peptidylprolyl isomerase</fullName>
        <ecNumber evidence="3 6">5.2.1.8</ecNumber>
    </recommendedName>
</protein>
<feature type="domain" description="PPIase FKBP-type" evidence="8">
    <location>
        <begin position="201"/>
        <end position="302"/>
    </location>
</feature>
<organism evidence="9 10">
    <name type="scientific">Mucilaginibacter ginsenosidivorans</name>
    <dbReference type="NCBI Taxonomy" id="398053"/>
    <lineage>
        <taxon>Bacteria</taxon>
        <taxon>Pseudomonadati</taxon>
        <taxon>Bacteroidota</taxon>
        <taxon>Sphingobacteriia</taxon>
        <taxon>Sphingobacteriales</taxon>
        <taxon>Sphingobacteriaceae</taxon>
        <taxon>Mucilaginibacter</taxon>
    </lineage>
</organism>
<accession>A0A5B8UV23</accession>
<dbReference type="KEGG" id="mgin:FRZ54_06715"/>
<evidence type="ECO:0000256" key="2">
    <source>
        <dbReference type="ARBA" id="ARBA00006577"/>
    </source>
</evidence>
<comment type="catalytic activity">
    <reaction evidence="1 6">
        <text>[protein]-peptidylproline (omega=180) = [protein]-peptidylproline (omega=0)</text>
        <dbReference type="Rhea" id="RHEA:16237"/>
        <dbReference type="Rhea" id="RHEA-COMP:10747"/>
        <dbReference type="Rhea" id="RHEA-COMP:10748"/>
        <dbReference type="ChEBI" id="CHEBI:83833"/>
        <dbReference type="ChEBI" id="CHEBI:83834"/>
        <dbReference type="EC" id="5.2.1.8"/>
    </reaction>
</comment>
<evidence type="ECO:0000256" key="4">
    <source>
        <dbReference type="ARBA" id="ARBA00023110"/>
    </source>
</evidence>
<dbReference type="PANTHER" id="PTHR43811:SF19">
    <property type="entry name" value="39 KDA FK506-BINDING NUCLEAR PROTEIN"/>
    <property type="match status" value="1"/>
</dbReference>
<name>A0A5B8UV23_9SPHI</name>
<dbReference type="Gene3D" id="3.10.50.40">
    <property type="match status" value="1"/>
</dbReference>
<comment type="similarity">
    <text evidence="2">Belongs to the FKBP-type PPIase family.</text>
</comment>
<keyword evidence="10" id="KW-1185">Reference proteome</keyword>
<feature type="chain" id="PRO_5022812278" description="peptidylprolyl isomerase" evidence="7">
    <location>
        <begin position="19"/>
        <end position="327"/>
    </location>
</feature>
<dbReference type="InterPro" id="IPR001179">
    <property type="entry name" value="PPIase_FKBP_dom"/>
</dbReference>
<evidence type="ECO:0000256" key="3">
    <source>
        <dbReference type="ARBA" id="ARBA00013194"/>
    </source>
</evidence>
<dbReference type="EC" id="5.2.1.8" evidence="3 6"/>
<evidence type="ECO:0000256" key="7">
    <source>
        <dbReference type="SAM" id="SignalP"/>
    </source>
</evidence>
<keyword evidence="7" id="KW-0732">Signal</keyword>
<dbReference type="GO" id="GO:0003755">
    <property type="term" value="F:peptidyl-prolyl cis-trans isomerase activity"/>
    <property type="evidence" value="ECO:0007669"/>
    <property type="project" value="UniProtKB-KW"/>
</dbReference>
<dbReference type="EMBL" id="CP042436">
    <property type="protein sequence ID" value="QEC62286.1"/>
    <property type="molecule type" value="Genomic_DNA"/>
</dbReference>
<evidence type="ECO:0000256" key="1">
    <source>
        <dbReference type="ARBA" id="ARBA00000971"/>
    </source>
</evidence>
<sequence length="327" mass="35514">MKKNLMFLVIAAVGLASCNGGFKQAPGGLLYNIHIDKSGPKIKDGDFISLNAVTKTDGDSVLFSSYEQGAASNSIMQKNRPVGDVANIFQYLAEGDSVTVKANIDSMVKRGMRRPPIKGKYIVYEIKIEKVIPKGTGKDADSTFNGQVKKYMATQVQAMAKAEDAKMKKYIADKKLNGTTTADGLYYIVNKPGVGDKAALGDTAELFYTGKFLTGKIFETNIKEVAQKNNNYNPGLQYKPIRVPVGVKKVIAGWDEGLQLMSKGEKATFVIPSKLGYGEQGYYPVIAPYTSLVFEVEVVDIIHPNPNAPKYAPPALQPTAKLTPAKK</sequence>
<dbReference type="PANTHER" id="PTHR43811">
    <property type="entry name" value="FKBP-TYPE PEPTIDYL-PROLYL CIS-TRANS ISOMERASE FKPA"/>
    <property type="match status" value="1"/>
</dbReference>
<evidence type="ECO:0000256" key="6">
    <source>
        <dbReference type="PROSITE-ProRule" id="PRU00277"/>
    </source>
</evidence>
<dbReference type="RefSeq" id="WP_147030863.1">
    <property type="nucleotide sequence ID" value="NZ_CP042436.1"/>
</dbReference>
<proteinExistence type="inferred from homology"/>
<gene>
    <name evidence="9" type="ORF">FRZ54_06715</name>
</gene>
<keyword evidence="5 6" id="KW-0413">Isomerase</keyword>
<dbReference type="Proteomes" id="UP000321479">
    <property type="component" value="Chromosome"/>
</dbReference>
<dbReference type="PROSITE" id="PS51257">
    <property type="entry name" value="PROKAR_LIPOPROTEIN"/>
    <property type="match status" value="1"/>
</dbReference>
<dbReference type="InterPro" id="IPR046357">
    <property type="entry name" value="PPIase_dom_sf"/>
</dbReference>
<feature type="signal peptide" evidence="7">
    <location>
        <begin position="1"/>
        <end position="18"/>
    </location>
</feature>
<dbReference type="AlphaFoldDB" id="A0A5B8UV23"/>
<evidence type="ECO:0000256" key="5">
    <source>
        <dbReference type="ARBA" id="ARBA00023235"/>
    </source>
</evidence>
<dbReference type="OrthoDB" id="9814548at2"/>
<dbReference type="PROSITE" id="PS50059">
    <property type="entry name" value="FKBP_PPIASE"/>
    <property type="match status" value="1"/>
</dbReference>
<dbReference type="Pfam" id="PF00254">
    <property type="entry name" value="FKBP_C"/>
    <property type="match status" value="1"/>
</dbReference>
<evidence type="ECO:0000313" key="9">
    <source>
        <dbReference type="EMBL" id="QEC62286.1"/>
    </source>
</evidence>
<evidence type="ECO:0000313" key="10">
    <source>
        <dbReference type="Proteomes" id="UP000321479"/>
    </source>
</evidence>